<proteinExistence type="predicted"/>
<protein>
    <submittedName>
        <fullName evidence="1">Uncharacterized protein</fullName>
    </submittedName>
</protein>
<dbReference type="RefSeq" id="WP_089965186.1">
    <property type="nucleotide sequence ID" value="NZ_FNJM01000001.1"/>
</dbReference>
<reference evidence="1 2" key="1">
    <citation type="submission" date="2016-10" db="EMBL/GenBank/DDBJ databases">
        <authorList>
            <person name="de Groot N.N."/>
        </authorList>
    </citation>
    <scope>NUCLEOTIDE SEQUENCE [LARGE SCALE GENOMIC DNA]</scope>
    <source>
        <strain evidence="1 2">DSM 12272</strain>
    </source>
</reference>
<evidence type="ECO:0000313" key="2">
    <source>
        <dbReference type="Proteomes" id="UP000198597"/>
    </source>
</evidence>
<name>A0A1H0M8F1_9CLOT</name>
<dbReference type="OrthoDB" id="1907412at2"/>
<keyword evidence="2" id="KW-1185">Reference proteome</keyword>
<dbReference type="EMBL" id="FNJM01000001">
    <property type="protein sequence ID" value="SDO76571.1"/>
    <property type="molecule type" value="Genomic_DNA"/>
</dbReference>
<accession>A0A1H0M8F1</accession>
<organism evidence="1 2">
    <name type="scientific">Clostridium gasigenes</name>
    <dbReference type="NCBI Taxonomy" id="94869"/>
    <lineage>
        <taxon>Bacteria</taxon>
        <taxon>Bacillati</taxon>
        <taxon>Bacillota</taxon>
        <taxon>Clostridia</taxon>
        <taxon>Eubacteriales</taxon>
        <taxon>Clostridiaceae</taxon>
        <taxon>Clostridium</taxon>
    </lineage>
</organism>
<gene>
    <name evidence="1" type="ORF">SAMN04488529_101358</name>
</gene>
<evidence type="ECO:0000313" key="1">
    <source>
        <dbReference type="EMBL" id="SDO76571.1"/>
    </source>
</evidence>
<dbReference type="Proteomes" id="UP000198597">
    <property type="component" value="Unassembled WGS sequence"/>
</dbReference>
<sequence>MLEIAIKNILKEITGLKVTPVFGIGKPPYITYSITPINGGVIKESQVEVKIIDYDFDNALDLREKILKKLDMKNKEPSIVDHNIVLRSGLAGGGSLYNDSIQMWEVSCIFITKWRDKECH</sequence>
<dbReference type="AlphaFoldDB" id="A0A1H0M8F1"/>
<dbReference type="STRING" id="94869.SAMN04488529_101358"/>